<evidence type="ECO:0000256" key="3">
    <source>
        <dbReference type="ARBA" id="ARBA00022842"/>
    </source>
</evidence>
<keyword evidence="6" id="KW-1133">Transmembrane helix</keyword>
<organism evidence="7 8">
    <name type="scientific">Symbiodinium microadriaticum</name>
    <name type="common">Dinoflagellate</name>
    <name type="synonym">Zooxanthella microadriatica</name>
    <dbReference type="NCBI Taxonomy" id="2951"/>
    <lineage>
        <taxon>Eukaryota</taxon>
        <taxon>Sar</taxon>
        <taxon>Alveolata</taxon>
        <taxon>Dinophyceae</taxon>
        <taxon>Suessiales</taxon>
        <taxon>Symbiodiniaceae</taxon>
        <taxon>Symbiodinium</taxon>
    </lineage>
</organism>
<keyword evidence="6" id="KW-0472">Membrane</keyword>
<feature type="region of interest" description="Disordered" evidence="5">
    <location>
        <begin position="1"/>
        <end position="31"/>
    </location>
</feature>
<dbReference type="PANTHER" id="PTHR20854:SF4">
    <property type="entry name" value="INOSITOL-1-MONOPHOSPHATASE-RELATED"/>
    <property type="match status" value="1"/>
</dbReference>
<sequence length="553" mass="60742">MTEMQNSHRDEHVGSPRIDRSSSTNAAGLPDWGYPQERPWFNALGHSRINVEACSARFRKADLILSWPDKEDSVWTLSRLRHQPQEARKVIIVLIIISIFVAVITVVVITNGRRRQVRFHFAAAARWAAHRLGQLQIPECSGAVGAVDDLNLEGPGLAGYRWALRDGSLIGPGIGPTWNASKHIFYFKVHGAPAYGCYLLLRGTAPSSSGSCFVTSEASTFEILGRILSENVFTAIKGQLGLQKAGVPREEVFVNLKVLNRSIFYDWEAILRGKQLLSEAQPSQNSLSRAQICPVEVAVDLALRCGAAMRQCLQKKVLWKDASSIDPVTATDRDNEKLVVEGRFDGAGRKDVQLAAGEDPIDGTTNFVYGIKLRYQILTSAHKSRAEVLHPGTTLMLTNSLWLQREKAYLHWVDYAKKFLCCTCRGVHCNANSLILQMRMVSNLRLAQAMVLFELGYERSEASTVRKSPPSFQEGVAKMLGGLRSLMLGGVRATRTIGGKPWDYAAGTVIALEAGASFCNLQGAPFDVEGRSCVCAASAELSAELIDVLGTRQ</sequence>
<dbReference type="GO" id="GO:0046854">
    <property type="term" value="P:phosphatidylinositol phosphate biosynthetic process"/>
    <property type="evidence" value="ECO:0007669"/>
    <property type="project" value="InterPro"/>
</dbReference>
<comment type="caution">
    <text evidence="7">The sequence shown here is derived from an EMBL/GenBank/DDBJ whole genome shotgun (WGS) entry which is preliminary data.</text>
</comment>
<dbReference type="SUPFAM" id="SSF56655">
    <property type="entry name" value="Carbohydrate phosphatase"/>
    <property type="match status" value="1"/>
</dbReference>
<dbReference type="InterPro" id="IPR000760">
    <property type="entry name" value="Inositol_monophosphatase-like"/>
</dbReference>
<keyword evidence="3 4" id="KW-0460">Magnesium</keyword>
<feature type="binding site" evidence="4">
    <location>
        <position position="361"/>
    </location>
    <ligand>
        <name>Mg(2+)</name>
        <dbReference type="ChEBI" id="CHEBI:18420"/>
        <label>1</label>
        <note>catalytic</note>
    </ligand>
</feature>
<dbReference type="Gene3D" id="3.40.190.80">
    <property type="match status" value="1"/>
</dbReference>
<dbReference type="OrthoDB" id="10254945at2759"/>
<comment type="similarity">
    <text evidence="1">Belongs to the inositol monophosphatase superfamily.</text>
</comment>
<comment type="cofactor">
    <cofactor evidence="4">
        <name>Mg(2+)</name>
        <dbReference type="ChEBI" id="CHEBI:18420"/>
    </cofactor>
</comment>
<dbReference type="PROSITE" id="PS00630">
    <property type="entry name" value="IMP_2"/>
    <property type="match status" value="1"/>
</dbReference>
<dbReference type="PANTHER" id="PTHR20854">
    <property type="entry name" value="INOSITOL MONOPHOSPHATASE"/>
    <property type="match status" value="1"/>
</dbReference>
<dbReference type="Pfam" id="PF00459">
    <property type="entry name" value="Inositol_P"/>
    <property type="match status" value="1"/>
</dbReference>
<dbReference type="EMBL" id="LSRX01000055">
    <property type="protein sequence ID" value="OLQ11720.1"/>
    <property type="molecule type" value="Genomic_DNA"/>
</dbReference>
<evidence type="ECO:0000256" key="4">
    <source>
        <dbReference type="PIRSR" id="PIRSR600760-2"/>
    </source>
</evidence>
<evidence type="ECO:0000256" key="6">
    <source>
        <dbReference type="SAM" id="Phobius"/>
    </source>
</evidence>
<keyword evidence="2 4" id="KW-0479">Metal-binding</keyword>
<evidence type="ECO:0000256" key="2">
    <source>
        <dbReference type="ARBA" id="ARBA00022723"/>
    </source>
</evidence>
<keyword evidence="8" id="KW-1185">Reference proteome</keyword>
<gene>
    <name evidence="7" type="primary">ttx-7</name>
    <name evidence="7" type="ORF">AK812_SmicGene4433</name>
</gene>
<feature type="transmembrane region" description="Helical" evidence="6">
    <location>
        <begin position="90"/>
        <end position="109"/>
    </location>
</feature>
<proteinExistence type="inferred from homology"/>
<evidence type="ECO:0000256" key="1">
    <source>
        <dbReference type="ARBA" id="ARBA00009759"/>
    </source>
</evidence>
<dbReference type="GO" id="GO:0046872">
    <property type="term" value="F:metal ion binding"/>
    <property type="evidence" value="ECO:0007669"/>
    <property type="project" value="UniProtKB-KW"/>
</dbReference>
<reference evidence="7 8" key="1">
    <citation type="submission" date="2016-02" db="EMBL/GenBank/DDBJ databases">
        <title>Genome analysis of coral dinoflagellate symbionts highlights evolutionary adaptations to a symbiotic lifestyle.</title>
        <authorList>
            <person name="Aranda M."/>
            <person name="Li Y."/>
            <person name="Liew Y.J."/>
            <person name="Baumgarten S."/>
            <person name="Simakov O."/>
            <person name="Wilson M."/>
            <person name="Piel J."/>
            <person name="Ashoor H."/>
            <person name="Bougouffa S."/>
            <person name="Bajic V.B."/>
            <person name="Ryu T."/>
            <person name="Ravasi T."/>
            <person name="Bayer T."/>
            <person name="Micklem G."/>
            <person name="Kim H."/>
            <person name="Bhak J."/>
            <person name="Lajeunesse T.C."/>
            <person name="Voolstra C.R."/>
        </authorList>
    </citation>
    <scope>NUCLEOTIDE SEQUENCE [LARGE SCALE GENOMIC DNA]</scope>
    <source>
        <strain evidence="7 8">CCMP2467</strain>
    </source>
</reference>
<protein>
    <submittedName>
        <fullName evidence="7">Inositol monophosphatase ttx-7</fullName>
    </submittedName>
</protein>
<evidence type="ECO:0000256" key="5">
    <source>
        <dbReference type="SAM" id="MobiDB-lite"/>
    </source>
</evidence>
<evidence type="ECO:0000313" key="8">
    <source>
        <dbReference type="Proteomes" id="UP000186817"/>
    </source>
</evidence>
<feature type="binding site" evidence="4">
    <location>
        <position position="359"/>
    </location>
    <ligand>
        <name>Mg(2+)</name>
        <dbReference type="ChEBI" id="CHEBI:18420"/>
        <label>1</label>
        <note>catalytic</note>
    </ligand>
</feature>
<dbReference type="GO" id="GO:0007165">
    <property type="term" value="P:signal transduction"/>
    <property type="evidence" value="ECO:0007669"/>
    <property type="project" value="TreeGrafter"/>
</dbReference>
<dbReference type="GO" id="GO:0006020">
    <property type="term" value="P:inositol metabolic process"/>
    <property type="evidence" value="ECO:0007669"/>
    <property type="project" value="TreeGrafter"/>
</dbReference>
<feature type="binding site" evidence="4">
    <location>
        <position position="503"/>
    </location>
    <ligand>
        <name>Mg(2+)</name>
        <dbReference type="ChEBI" id="CHEBI:18420"/>
        <label>1</label>
        <note>catalytic</note>
    </ligand>
</feature>
<accession>A0A1Q9EWC1</accession>
<evidence type="ECO:0000313" key="7">
    <source>
        <dbReference type="EMBL" id="OLQ11720.1"/>
    </source>
</evidence>
<dbReference type="Proteomes" id="UP000186817">
    <property type="component" value="Unassembled WGS sequence"/>
</dbReference>
<dbReference type="PRINTS" id="PR00377">
    <property type="entry name" value="IMPHPHTASES"/>
</dbReference>
<keyword evidence="6" id="KW-0812">Transmembrane</keyword>
<feature type="binding site" evidence="4">
    <location>
        <position position="362"/>
    </location>
    <ligand>
        <name>Mg(2+)</name>
        <dbReference type="ChEBI" id="CHEBI:18420"/>
        <label>1</label>
        <note>catalytic</note>
    </ligand>
</feature>
<name>A0A1Q9EWC1_SYMMI</name>
<dbReference type="InterPro" id="IPR020550">
    <property type="entry name" value="Inositol_monophosphatase_CS"/>
</dbReference>
<dbReference type="AlphaFoldDB" id="A0A1Q9EWC1"/>
<dbReference type="GO" id="GO:0008934">
    <property type="term" value="F:inositol monophosphate 1-phosphatase activity"/>
    <property type="evidence" value="ECO:0007669"/>
    <property type="project" value="TreeGrafter"/>
</dbReference>
<feature type="compositionally biased region" description="Basic and acidic residues" evidence="5">
    <location>
        <begin position="1"/>
        <end position="20"/>
    </location>
</feature>